<dbReference type="Pfam" id="PF01031">
    <property type="entry name" value="Dynamin_M"/>
    <property type="match status" value="1"/>
</dbReference>
<dbReference type="InterPro" id="IPR000375">
    <property type="entry name" value="Dynamin_stalk"/>
</dbReference>
<dbReference type="AlphaFoldDB" id="A0A2G2XJH9"/>
<evidence type="ECO:0000259" key="1">
    <source>
        <dbReference type="PROSITE" id="PS51718"/>
    </source>
</evidence>
<dbReference type="InterPro" id="IPR022812">
    <property type="entry name" value="Dynamin"/>
</dbReference>
<dbReference type="InterPro" id="IPR027417">
    <property type="entry name" value="P-loop_NTPase"/>
</dbReference>
<sequence length="316" mass="35531">MSQKVDKTGERTIAVVRKLEKVTSNDVNIGLGYVCVRNRTRNTSYDEARSEKARLFQNHALLSKIDKSMVSIPVPANKLVQIQATILSKCLPDIVRKINDKLAVDVAAVNELPQHMSSVAEALATFMHIMSSATPKEFVLANEQQQIWFLVKEISYVEGNKSINYTNHKGLWTLVIRSPIVSPYSDMIRPLLDCVDKLRQLYRMQQDIKLPAIFKLGHLDVMVEGVQLPTIVLIGAKSSGKLSVLESLAGIRLPRGEGICTRVPLILRLQNHSETEVYLEYNGKSVPTDEVHITDAIILLPFLDKPKMYLNKFQVL</sequence>
<comment type="caution">
    <text evidence="2">The sequence shown here is derived from an EMBL/GenBank/DDBJ whole genome shotgun (WGS) entry which is preliminary data.</text>
</comment>
<dbReference type="InterPro" id="IPR045063">
    <property type="entry name" value="Dynamin_N"/>
</dbReference>
<keyword evidence="3" id="KW-1185">Reference proteome</keyword>
<dbReference type="GO" id="GO:0005737">
    <property type="term" value="C:cytoplasm"/>
    <property type="evidence" value="ECO:0007669"/>
    <property type="project" value="UniProtKB-ARBA"/>
</dbReference>
<name>A0A2G2XJH9_CAPAN</name>
<dbReference type="EMBL" id="AYRZ02001384">
    <property type="protein sequence ID" value="PHT57617.1"/>
    <property type="molecule type" value="Genomic_DNA"/>
</dbReference>
<evidence type="ECO:0000313" key="3">
    <source>
        <dbReference type="Proteomes" id="UP000222542"/>
    </source>
</evidence>
<dbReference type="PROSITE" id="PS00410">
    <property type="entry name" value="G_DYNAMIN_1"/>
    <property type="match status" value="1"/>
</dbReference>
<dbReference type="Proteomes" id="UP000222542">
    <property type="component" value="Unassembled WGS sequence"/>
</dbReference>
<dbReference type="Pfam" id="PF00350">
    <property type="entry name" value="Dynamin_N"/>
    <property type="match status" value="1"/>
</dbReference>
<dbReference type="GO" id="GO:0005525">
    <property type="term" value="F:GTP binding"/>
    <property type="evidence" value="ECO:0007669"/>
    <property type="project" value="InterPro"/>
</dbReference>
<dbReference type="Gramene" id="PHT57617">
    <property type="protein sequence ID" value="PHT57617"/>
    <property type="gene ID" value="T459_35414"/>
</dbReference>
<dbReference type="STRING" id="4072.A0A2G2XJH9"/>
<dbReference type="Gene3D" id="3.40.50.300">
    <property type="entry name" value="P-loop containing nucleotide triphosphate hydrolases"/>
    <property type="match status" value="2"/>
</dbReference>
<protein>
    <submittedName>
        <fullName evidence="2">Dynamin-related protein 4C</fullName>
    </submittedName>
</protein>
<dbReference type="InterPro" id="IPR030381">
    <property type="entry name" value="G_DYNAMIN_dom"/>
</dbReference>
<accession>A0A2G2XJH9</accession>
<dbReference type="PANTHER" id="PTHR11566">
    <property type="entry name" value="DYNAMIN"/>
    <property type="match status" value="1"/>
</dbReference>
<dbReference type="PANTHER" id="PTHR11566:SF211">
    <property type="entry name" value="DYNAMIN-RELATED PROTEIN 4C-LIKE"/>
    <property type="match status" value="1"/>
</dbReference>
<gene>
    <name evidence="2" type="ORF">T459_35414</name>
</gene>
<dbReference type="PRINTS" id="PR00195">
    <property type="entry name" value="DYNAMIN"/>
</dbReference>
<reference evidence="2 3" key="2">
    <citation type="journal article" date="2017" name="Genome Biol.">
        <title>New reference genome sequences of hot pepper reveal the massive evolution of plant disease-resistance genes by retroduplication.</title>
        <authorList>
            <person name="Kim S."/>
            <person name="Park J."/>
            <person name="Yeom S.I."/>
            <person name="Kim Y.M."/>
            <person name="Seo E."/>
            <person name="Kim K.T."/>
            <person name="Kim M.S."/>
            <person name="Lee J.M."/>
            <person name="Cheong K."/>
            <person name="Shin H.S."/>
            <person name="Kim S.B."/>
            <person name="Han K."/>
            <person name="Lee J."/>
            <person name="Park M."/>
            <person name="Lee H.A."/>
            <person name="Lee H.Y."/>
            <person name="Lee Y."/>
            <person name="Oh S."/>
            <person name="Lee J.H."/>
            <person name="Choi E."/>
            <person name="Choi E."/>
            <person name="Lee S.E."/>
            <person name="Jeon J."/>
            <person name="Kim H."/>
            <person name="Choi G."/>
            <person name="Song H."/>
            <person name="Lee J."/>
            <person name="Lee S.C."/>
            <person name="Kwon J.K."/>
            <person name="Lee H.Y."/>
            <person name="Koo N."/>
            <person name="Hong Y."/>
            <person name="Kim R.W."/>
            <person name="Kang W.H."/>
            <person name="Huh J.H."/>
            <person name="Kang B.C."/>
            <person name="Yang T.J."/>
            <person name="Lee Y.H."/>
            <person name="Bennetzen J.L."/>
            <person name="Choi D."/>
        </authorList>
    </citation>
    <scope>NUCLEOTIDE SEQUENCE [LARGE SCALE GENOMIC DNA]</scope>
    <source>
        <strain evidence="3">cv. CM334</strain>
    </source>
</reference>
<dbReference type="SUPFAM" id="SSF52540">
    <property type="entry name" value="P-loop containing nucleoside triphosphate hydrolases"/>
    <property type="match status" value="1"/>
</dbReference>
<proteinExistence type="predicted"/>
<evidence type="ECO:0000313" key="2">
    <source>
        <dbReference type="EMBL" id="PHT57617.1"/>
    </source>
</evidence>
<dbReference type="InterPro" id="IPR019762">
    <property type="entry name" value="Dynamin_GTPase_CS"/>
</dbReference>
<feature type="domain" description="Dynamin-type G" evidence="1">
    <location>
        <begin position="225"/>
        <end position="316"/>
    </location>
</feature>
<dbReference type="PROSITE" id="PS51718">
    <property type="entry name" value="G_DYNAMIN_2"/>
    <property type="match status" value="1"/>
</dbReference>
<reference evidence="2 3" key="1">
    <citation type="journal article" date="2014" name="Nat. Genet.">
        <title>Genome sequence of the hot pepper provides insights into the evolution of pungency in Capsicum species.</title>
        <authorList>
            <person name="Kim S."/>
            <person name="Park M."/>
            <person name="Yeom S.I."/>
            <person name="Kim Y.M."/>
            <person name="Lee J.M."/>
            <person name="Lee H.A."/>
            <person name="Seo E."/>
            <person name="Choi J."/>
            <person name="Cheong K."/>
            <person name="Kim K.T."/>
            <person name="Jung K."/>
            <person name="Lee G.W."/>
            <person name="Oh S.K."/>
            <person name="Bae C."/>
            <person name="Kim S.B."/>
            <person name="Lee H.Y."/>
            <person name="Kim S.Y."/>
            <person name="Kim M.S."/>
            <person name="Kang B.C."/>
            <person name="Jo Y.D."/>
            <person name="Yang H.B."/>
            <person name="Jeong H.J."/>
            <person name="Kang W.H."/>
            <person name="Kwon J.K."/>
            <person name="Shin C."/>
            <person name="Lim J.Y."/>
            <person name="Park J.H."/>
            <person name="Huh J.H."/>
            <person name="Kim J.S."/>
            <person name="Kim B.D."/>
            <person name="Cohen O."/>
            <person name="Paran I."/>
            <person name="Suh M.C."/>
            <person name="Lee S.B."/>
            <person name="Kim Y.K."/>
            <person name="Shin Y."/>
            <person name="Noh S.J."/>
            <person name="Park J."/>
            <person name="Seo Y.S."/>
            <person name="Kwon S.Y."/>
            <person name="Kim H.A."/>
            <person name="Park J.M."/>
            <person name="Kim H.J."/>
            <person name="Choi S.B."/>
            <person name="Bosland P.W."/>
            <person name="Reeves G."/>
            <person name="Jo S.H."/>
            <person name="Lee B.W."/>
            <person name="Cho H.T."/>
            <person name="Choi H.S."/>
            <person name="Lee M.S."/>
            <person name="Yu Y."/>
            <person name="Do Choi Y."/>
            <person name="Park B.S."/>
            <person name="van Deynze A."/>
            <person name="Ashrafi H."/>
            <person name="Hill T."/>
            <person name="Kim W.T."/>
            <person name="Pai H.S."/>
            <person name="Ahn H.K."/>
            <person name="Yeam I."/>
            <person name="Giovannoni J.J."/>
            <person name="Rose J.K."/>
            <person name="Sorensen I."/>
            <person name="Lee S.J."/>
            <person name="Kim R.W."/>
            <person name="Choi I.Y."/>
            <person name="Choi B.S."/>
            <person name="Lim J.S."/>
            <person name="Lee Y.H."/>
            <person name="Choi D."/>
        </authorList>
    </citation>
    <scope>NUCLEOTIDE SEQUENCE [LARGE SCALE GENOMIC DNA]</scope>
    <source>
        <strain evidence="3">cv. CM334</strain>
    </source>
</reference>
<organism evidence="2 3">
    <name type="scientific">Capsicum annuum</name>
    <name type="common">Capsicum pepper</name>
    <dbReference type="NCBI Taxonomy" id="4072"/>
    <lineage>
        <taxon>Eukaryota</taxon>
        <taxon>Viridiplantae</taxon>
        <taxon>Streptophyta</taxon>
        <taxon>Embryophyta</taxon>
        <taxon>Tracheophyta</taxon>
        <taxon>Spermatophyta</taxon>
        <taxon>Magnoliopsida</taxon>
        <taxon>eudicotyledons</taxon>
        <taxon>Gunneridae</taxon>
        <taxon>Pentapetalae</taxon>
        <taxon>asterids</taxon>
        <taxon>lamiids</taxon>
        <taxon>Solanales</taxon>
        <taxon>Solanaceae</taxon>
        <taxon>Solanoideae</taxon>
        <taxon>Capsiceae</taxon>
        <taxon>Capsicum</taxon>
    </lineage>
</organism>